<dbReference type="PROSITE" id="PS50862">
    <property type="entry name" value="AA_TRNA_LIGASE_II"/>
    <property type="match status" value="1"/>
</dbReference>
<dbReference type="InterPro" id="IPR004154">
    <property type="entry name" value="Anticodon-bd"/>
</dbReference>
<evidence type="ECO:0000256" key="10">
    <source>
        <dbReference type="HAMAP-Rule" id="MF_00127"/>
    </source>
</evidence>
<evidence type="ECO:0000313" key="12">
    <source>
        <dbReference type="EMBL" id="THF48292.1"/>
    </source>
</evidence>
<dbReference type="AlphaFoldDB" id="A0A4S3ZRT2"/>
<keyword evidence="13" id="KW-1185">Reference proteome</keyword>
<evidence type="ECO:0000256" key="3">
    <source>
        <dbReference type="ARBA" id="ARBA00022490"/>
    </source>
</evidence>
<evidence type="ECO:0000256" key="1">
    <source>
        <dbReference type="ARBA" id="ARBA00008226"/>
    </source>
</evidence>
<dbReference type="InterPro" id="IPR033656">
    <property type="entry name" value="HisRS_anticodon"/>
</dbReference>
<keyword evidence="4 10" id="KW-0436">Ligase</keyword>
<organism evidence="12 13">
    <name type="scientific">Allorhizobium terrae</name>
    <dbReference type="NCBI Taxonomy" id="1848972"/>
    <lineage>
        <taxon>Bacteria</taxon>
        <taxon>Pseudomonadati</taxon>
        <taxon>Pseudomonadota</taxon>
        <taxon>Alphaproteobacteria</taxon>
        <taxon>Hyphomicrobiales</taxon>
        <taxon>Rhizobiaceae</taxon>
        <taxon>Rhizobium/Agrobacterium group</taxon>
        <taxon>Allorhizobium</taxon>
    </lineage>
</organism>
<dbReference type="Gene3D" id="3.30.930.10">
    <property type="entry name" value="Bira Bifunctional Protein, Domain 2"/>
    <property type="match status" value="1"/>
</dbReference>
<dbReference type="GO" id="GO:0005737">
    <property type="term" value="C:cytoplasm"/>
    <property type="evidence" value="ECO:0007669"/>
    <property type="project" value="UniProtKB-SubCell"/>
</dbReference>
<dbReference type="InterPro" id="IPR036621">
    <property type="entry name" value="Anticodon-bd_dom_sf"/>
</dbReference>
<evidence type="ECO:0000256" key="4">
    <source>
        <dbReference type="ARBA" id="ARBA00022598"/>
    </source>
</evidence>
<dbReference type="InterPro" id="IPR006195">
    <property type="entry name" value="aa-tRNA-synth_II"/>
</dbReference>
<dbReference type="SUPFAM" id="SSF52954">
    <property type="entry name" value="Class II aaRS ABD-related"/>
    <property type="match status" value="1"/>
</dbReference>
<dbReference type="GO" id="GO:0004821">
    <property type="term" value="F:histidine-tRNA ligase activity"/>
    <property type="evidence" value="ECO:0007669"/>
    <property type="project" value="UniProtKB-UniRule"/>
</dbReference>
<keyword evidence="6 10" id="KW-0067">ATP-binding</keyword>
<comment type="caution">
    <text evidence="12">The sequence shown here is derived from an EMBL/GenBank/DDBJ whole genome shotgun (WGS) entry which is preliminary data.</text>
</comment>
<dbReference type="CDD" id="cd00773">
    <property type="entry name" value="HisRS-like_core"/>
    <property type="match status" value="1"/>
</dbReference>
<dbReference type="InterPro" id="IPR015807">
    <property type="entry name" value="His-tRNA-ligase"/>
</dbReference>
<dbReference type="RefSeq" id="WP_190236613.1">
    <property type="nucleotide sequence ID" value="NZ_SSOA01000009.1"/>
</dbReference>
<comment type="similarity">
    <text evidence="1 10">Belongs to the class-II aminoacyl-tRNA synthetase family.</text>
</comment>
<evidence type="ECO:0000256" key="5">
    <source>
        <dbReference type="ARBA" id="ARBA00022741"/>
    </source>
</evidence>
<comment type="catalytic activity">
    <reaction evidence="9 10">
        <text>tRNA(His) + L-histidine + ATP = L-histidyl-tRNA(His) + AMP + diphosphate + H(+)</text>
        <dbReference type="Rhea" id="RHEA:17313"/>
        <dbReference type="Rhea" id="RHEA-COMP:9665"/>
        <dbReference type="Rhea" id="RHEA-COMP:9689"/>
        <dbReference type="ChEBI" id="CHEBI:15378"/>
        <dbReference type="ChEBI" id="CHEBI:30616"/>
        <dbReference type="ChEBI" id="CHEBI:33019"/>
        <dbReference type="ChEBI" id="CHEBI:57595"/>
        <dbReference type="ChEBI" id="CHEBI:78442"/>
        <dbReference type="ChEBI" id="CHEBI:78527"/>
        <dbReference type="ChEBI" id="CHEBI:456215"/>
        <dbReference type="EC" id="6.1.1.21"/>
    </reaction>
</comment>
<dbReference type="EC" id="6.1.1.21" evidence="10"/>
<dbReference type="Gene3D" id="3.40.50.800">
    <property type="entry name" value="Anticodon-binding domain"/>
    <property type="match status" value="1"/>
</dbReference>
<dbReference type="PANTHER" id="PTHR11476:SF7">
    <property type="entry name" value="HISTIDINE--TRNA LIGASE"/>
    <property type="match status" value="1"/>
</dbReference>
<dbReference type="Pfam" id="PF03129">
    <property type="entry name" value="HGTP_anticodon"/>
    <property type="match status" value="1"/>
</dbReference>
<sequence length="567" mass="62774">MSEKTKKPQKLKARLPRGFVDREAHDIRAVNEMTAKIREVYERYGFDPVETPLFEYTDALGKFLPDSDRPNEGVFSLQDDDDQWMSLRYDLTAPLARHVAENFNEIQLPYRTYRAGYVFRNEKPGPGRFRQFMQFDADSVGAPGVQADAEMCMMMADTLEALGIKRGDYVIRVNNRKVLDGVMEAIGLGGDENAARRLNVLRAIDKLDKFGPEGVKLLLGEGRKDESGDFTKGAGLNADQIYCLEPILTFENEGDNISVAKHGQNPGSVEFSIVSKDNIADVKFEPESTQEKAKQFGRINALTLGYIHSMMSHIKEKFPESSAFGVGGIGHDGYVELSTIAALVETAGYNEENMRIKVDPSCVRGLEYYTGPVYEAELTFDVTNEKGEKVVFGSVGGGGRYDGLVSRFMGQPVPATGFSIGVSRLMTALKNLGKLGADEVIAPVLVTVMDGDVDSMGRYQRFTQALRAEGIRAEMYQGNWKKFGNQLKYADRRGSPIAIIQGGDEREQGVVQIKDLIEGKRLSGEITDNAEWREARVAQIVVPEAELVAKVKEILAAQAEDRARAKS</sequence>
<protein>
    <recommendedName>
        <fullName evidence="10">Histidine--tRNA ligase</fullName>
        <ecNumber evidence="10">6.1.1.21</ecNumber>
    </recommendedName>
    <alternativeName>
        <fullName evidence="10">Histidyl-tRNA synthetase</fullName>
        <shortName evidence="10">HisRS</shortName>
    </alternativeName>
</protein>
<comment type="subcellular location">
    <subcellularLocation>
        <location evidence="10">Cytoplasm</location>
    </subcellularLocation>
</comment>
<dbReference type="InterPro" id="IPR045864">
    <property type="entry name" value="aa-tRNA-synth_II/BPL/LPL"/>
</dbReference>
<dbReference type="Proteomes" id="UP000310754">
    <property type="component" value="Unassembled WGS sequence"/>
</dbReference>
<comment type="subunit">
    <text evidence="2 10">Homodimer.</text>
</comment>
<evidence type="ECO:0000256" key="7">
    <source>
        <dbReference type="ARBA" id="ARBA00022917"/>
    </source>
</evidence>
<feature type="domain" description="Aminoacyl-transfer RNA synthetases class-II family profile" evidence="11">
    <location>
        <begin position="31"/>
        <end position="443"/>
    </location>
</feature>
<keyword evidence="8 10" id="KW-0030">Aminoacyl-tRNA synthetase</keyword>
<dbReference type="GO" id="GO:0005524">
    <property type="term" value="F:ATP binding"/>
    <property type="evidence" value="ECO:0007669"/>
    <property type="project" value="UniProtKB-UniRule"/>
</dbReference>
<dbReference type="EMBL" id="SSOA01000009">
    <property type="protein sequence ID" value="THF48292.1"/>
    <property type="molecule type" value="Genomic_DNA"/>
</dbReference>
<dbReference type="InterPro" id="IPR041715">
    <property type="entry name" value="HisRS-like_core"/>
</dbReference>
<keyword evidence="5 10" id="KW-0547">Nucleotide-binding</keyword>
<evidence type="ECO:0000256" key="2">
    <source>
        <dbReference type="ARBA" id="ARBA00011738"/>
    </source>
</evidence>
<evidence type="ECO:0000256" key="6">
    <source>
        <dbReference type="ARBA" id="ARBA00022840"/>
    </source>
</evidence>
<dbReference type="PANTHER" id="PTHR11476">
    <property type="entry name" value="HISTIDYL-TRNA SYNTHETASE"/>
    <property type="match status" value="1"/>
</dbReference>
<dbReference type="CDD" id="cd00859">
    <property type="entry name" value="HisRS_anticodon"/>
    <property type="match status" value="1"/>
</dbReference>
<dbReference type="GO" id="GO:0006427">
    <property type="term" value="P:histidyl-tRNA aminoacylation"/>
    <property type="evidence" value="ECO:0007669"/>
    <property type="project" value="UniProtKB-UniRule"/>
</dbReference>
<reference evidence="12 13" key="1">
    <citation type="submission" date="2019-04" db="EMBL/GenBank/DDBJ databases">
        <title>Rhizobium terrae sp. nov., isolated from a paddy soil.</title>
        <authorList>
            <person name="Lin S.-Y."/>
            <person name="Hameed A."/>
            <person name="Huang H.-I."/>
            <person name="Young C.-C."/>
        </authorList>
    </citation>
    <scope>NUCLEOTIDE SEQUENCE [LARGE SCALE GENOMIC DNA]</scope>
    <source>
        <strain evidence="12 13">CC-HIH110</strain>
    </source>
</reference>
<accession>A0A4S3ZRT2</accession>
<evidence type="ECO:0000256" key="9">
    <source>
        <dbReference type="ARBA" id="ARBA00047639"/>
    </source>
</evidence>
<name>A0A4S3ZRT2_9HYPH</name>
<dbReference type="HAMAP" id="MF_00127">
    <property type="entry name" value="His_tRNA_synth"/>
    <property type="match status" value="1"/>
</dbReference>
<keyword evidence="3 10" id="KW-0963">Cytoplasm</keyword>
<keyword evidence="7 10" id="KW-0648">Protein biosynthesis</keyword>
<evidence type="ECO:0000259" key="11">
    <source>
        <dbReference type="PROSITE" id="PS50862"/>
    </source>
</evidence>
<evidence type="ECO:0000256" key="8">
    <source>
        <dbReference type="ARBA" id="ARBA00023146"/>
    </source>
</evidence>
<dbReference type="Pfam" id="PF13393">
    <property type="entry name" value="tRNA-synt_His"/>
    <property type="match status" value="2"/>
</dbReference>
<dbReference type="SUPFAM" id="SSF55681">
    <property type="entry name" value="Class II aaRS and biotin synthetases"/>
    <property type="match status" value="1"/>
</dbReference>
<evidence type="ECO:0000313" key="13">
    <source>
        <dbReference type="Proteomes" id="UP000310754"/>
    </source>
</evidence>
<proteinExistence type="inferred from homology"/>
<gene>
    <name evidence="10" type="primary">hisS</name>
    <name evidence="12" type="ORF">E6C51_15430</name>
</gene>